<name>A0A0E9XS95_ANGAN</name>
<organism evidence="1">
    <name type="scientific">Anguilla anguilla</name>
    <name type="common">European freshwater eel</name>
    <name type="synonym">Muraena anguilla</name>
    <dbReference type="NCBI Taxonomy" id="7936"/>
    <lineage>
        <taxon>Eukaryota</taxon>
        <taxon>Metazoa</taxon>
        <taxon>Chordata</taxon>
        <taxon>Craniata</taxon>
        <taxon>Vertebrata</taxon>
        <taxon>Euteleostomi</taxon>
        <taxon>Actinopterygii</taxon>
        <taxon>Neopterygii</taxon>
        <taxon>Teleostei</taxon>
        <taxon>Anguilliformes</taxon>
        <taxon>Anguillidae</taxon>
        <taxon>Anguilla</taxon>
    </lineage>
</organism>
<accession>A0A0E9XS95</accession>
<protein>
    <submittedName>
        <fullName evidence="1">Uncharacterized protein</fullName>
    </submittedName>
</protein>
<dbReference type="EMBL" id="GBXM01004014">
    <property type="protein sequence ID" value="JAI04564.1"/>
    <property type="molecule type" value="Transcribed_RNA"/>
</dbReference>
<proteinExistence type="predicted"/>
<reference evidence="1" key="2">
    <citation type="journal article" date="2015" name="Fish Shellfish Immunol.">
        <title>Early steps in the European eel (Anguilla anguilla)-Vibrio vulnificus interaction in the gills: Role of the RtxA13 toxin.</title>
        <authorList>
            <person name="Callol A."/>
            <person name="Pajuelo D."/>
            <person name="Ebbesson L."/>
            <person name="Teles M."/>
            <person name="MacKenzie S."/>
            <person name="Amaro C."/>
        </authorList>
    </citation>
    <scope>NUCLEOTIDE SEQUENCE</scope>
</reference>
<dbReference type="AlphaFoldDB" id="A0A0E9XS95"/>
<reference evidence="1" key="1">
    <citation type="submission" date="2014-11" db="EMBL/GenBank/DDBJ databases">
        <authorList>
            <person name="Amaro Gonzalez C."/>
        </authorList>
    </citation>
    <scope>NUCLEOTIDE SEQUENCE</scope>
</reference>
<sequence length="79" mass="8773">MQLTSGDQISQIVGITAVKKKTLDAANRYGNTGKTLIAAKAVRWKCRKLDSTLKKYTSLLYTMHSTRRNKCGAVLLQQS</sequence>
<evidence type="ECO:0000313" key="1">
    <source>
        <dbReference type="EMBL" id="JAI04564.1"/>
    </source>
</evidence>